<name>A0ABN7UGB8_GIGMA</name>
<proteinExistence type="predicted"/>
<gene>
    <name evidence="2" type="ORF">GMARGA_LOCUS6353</name>
</gene>
<keyword evidence="3" id="KW-1185">Reference proteome</keyword>
<reference evidence="2 3" key="1">
    <citation type="submission" date="2021-06" db="EMBL/GenBank/DDBJ databases">
        <authorList>
            <person name="Kallberg Y."/>
            <person name="Tangrot J."/>
            <person name="Rosling A."/>
        </authorList>
    </citation>
    <scope>NUCLEOTIDE SEQUENCE [LARGE SCALE GENOMIC DNA]</scope>
    <source>
        <strain evidence="2 3">120-4 pot B 10/14</strain>
    </source>
</reference>
<feature type="compositionally biased region" description="Polar residues" evidence="1">
    <location>
        <begin position="48"/>
        <end position="64"/>
    </location>
</feature>
<organism evidence="2 3">
    <name type="scientific">Gigaspora margarita</name>
    <dbReference type="NCBI Taxonomy" id="4874"/>
    <lineage>
        <taxon>Eukaryota</taxon>
        <taxon>Fungi</taxon>
        <taxon>Fungi incertae sedis</taxon>
        <taxon>Mucoromycota</taxon>
        <taxon>Glomeromycotina</taxon>
        <taxon>Glomeromycetes</taxon>
        <taxon>Diversisporales</taxon>
        <taxon>Gigasporaceae</taxon>
        <taxon>Gigaspora</taxon>
    </lineage>
</organism>
<feature type="region of interest" description="Disordered" evidence="1">
    <location>
        <begin position="48"/>
        <end position="70"/>
    </location>
</feature>
<dbReference type="EMBL" id="CAJVQB010002868">
    <property type="protein sequence ID" value="CAG8589867.1"/>
    <property type="molecule type" value="Genomic_DNA"/>
</dbReference>
<accession>A0ABN7UGB8</accession>
<evidence type="ECO:0000256" key="1">
    <source>
        <dbReference type="SAM" id="MobiDB-lite"/>
    </source>
</evidence>
<dbReference type="Proteomes" id="UP000789901">
    <property type="component" value="Unassembled WGS sequence"/>
</dbReference>
<protein>
    <submittedName>
        <fullName evidence="2">29849_t:CDS:1</fullName>
    </submittedName>
</protein>
<evidence type="ECO:0000313" key="2">
    <source>
        <dbReference type="EMBL" id="CAG8589867.1"/>
    </source>
</evidence>
<comment type="caution">
    <text evidence="2">The sequence shown here is derived from an EMBL/GenBank/DDBJ whole genome shotgun (WGS) entry which is preliminary data.</text>
</comment>
<sequence length="118" mass="13025">MGGIKYNNNVISYNIGHKIIGQQKEEANNLLLGNHDVFATDISESGQTIGLDDNISSNEETLSSDCEKDPIDESIEGPIGLLMSSTCEVQEAISVTKEVTLEEDNEKQYLAELIHQLW</sequence>
<evidence type="ECO:0000313" key="3">
    <source>
        <dbReference type="Proteomes" id="UP000789901"/>
    </source>
</evidence>